<sequence>MMWINLVILCELLGTCFFLRVLW</sequence>
<dbReference type="EMBL" id="GBXM01026437">
    <property type="protein sequence ID" value="JAH82140.1"/>
    <property type="molecule type" value="Transcribed_RNA"/>
</dbReference>
<evidence type="ECO:0000313" key="1">
    <source>
        <dbReference type="EMBL" id="JAH82140.1"/>
    </source>
</evidence>
<name>A0A0E9VXU3_ANGAN</name>
<proteinExistence type="predicted"/>
<reference evidence="1" key="1">
    <citation type="submission" date="2014-11" db="EMBL/GenBank/DDBJ databases">
        <authorList>
            <person name="Amaro Gonzalez C."/>
        </authorList>
    </citation>
    <scope>NUCLEOTIDE SEQUENCE</scope>
</reference>
<protein>
    <submittedName>
        <fullName evidence="1">Uncharacterized protein</fullName>
    </submittedName>
</protein>
<accession>A0A0E9VXU3</accession>
<organism evidence="1">
    <name type="scientific">Anguilla anguilla</name>
    <name type="common">European freshwater eel</name>
    <name type="synonym">Muraena anguilla</name>
    <dbReference type="NCBI Taxonomy" id="7936"/>
    <lineage>
        <taxon>Eukaryota</taxon>
        <taxon>Metazoa</taxon>
        <taxon>Chordata</taxon>
        <taxon>Craniata</taxon>
        <taxon>Vertebrata</taxon>
        <taxon>Euteleostomi</taxon>
        <taxon>Actinopterygii</taxon>
        <taxon>Neopterygii</taxon>
        <taxon>Teleostei</taxon>
        <taxon>Anguilliformes</taxon>
        <taxon>Anguillidae</taxon>
        <taxon>Anguilla</taxon>
    </lineage>
</organism>
<dbReference type="AlphaFoldDB" id="A0A0E9VXU3"/>
<reference evidence="1" key="2">
    <citation type="journal article" date="2015" name="Fish Shellfish Immunol.">
        <title>Early steps in the European eel (Anguilla anguilla)-Vibrio vulnificus interaction in the gills: Role of the RtxA13 toxin.</title>
        <authorList>
            <person name="Callol A."/>
            <person name="Pajuelo D."/>
            <person name="Ebbesson L."/>
            <person name="Teles M."/>
            <person name="MacKenzie S."/>
            <person name="Amaro C."/>
        </authorList>
    </citation>
    <scope>NUCLEOTIDE SEQUENCE</scope>
</reference>